<evidence type="ECO:0000313" key="3">
    <source>
        <dbReference type="Proteomes" id="UP000199302"/>
    </source>
</evidence>
<dbReference type="SUPFAM" id="SSF56317">
    <property type="entry name" value="Carbon-nitrogen hydrolase"/>
    <property type="match status" value="1"/>
</dbReference>
<dbReference type="Gene3D" id="3.60.110.10">
    <property type="entry name" value="Carbon-nitrogen hydrolase"/>
    <property type="match status" value="1"/>
</dbReference>
<dbReference type="PANTHER" id="PTHR23088">
    <property type="entry name" value="NITRILASE-RELATED"/>
    <property type="match status" value="1"/>
</dbReference>
<organism evidence="2 3">
    <name type="scientific">Poseidonocella sedimentorum</name>
    <dbReference type="NCBI Taxonomy" id="871652"/>
    <lineage>
        <taxon>Bacteria</taxon>
        <taxon>Pseudomonadati</taxon>
        <taxon>Pseudomonadota</taxon>
        <taxon>Alphaproteobacteria</taxon>
        <taxon>Rhodobacterales</taxon>
        <taxon>Roseobacteraceae</taxon>
        <taxon>Poseidonocella</taxon>
    </lineage>
</organism>
<dbReference type="InterPro" id="IPR003010">
    <property type="entry name" value="C-N_Hydrolase"/>
</dbReference>
<dbReference type="Pfam" id="PF00795">
    <property type="entry name" value="CN_hydrolase"/>
    <property type="match status" value="1"/>
</dbReference>
<dbReference type="AlphaFoldDB" id="A0A1I6CN91"/>
<proteinExistence type="predicted"/>
<dbReference type="InterPro" id="IPR036526">
    <property type="entry name" value="C-N_Hydrolase_sf"/>
</dbReference>
<sequence length="301" mass="31607">MTGGPETLRIAAAAYPLDVLDSWEGYVRKLETWVAGAAEAGAQLLVFPEYGSLELATLAGPEVAADLERSLRAVAGLLDKVDALHSALAARFGVHILGASAPVFDPAFGPRPANRARLYAPSGPSGAQDKQIMTCFERSPWEVIGGGPLRLFDTALGRIGVLICYDSEFPLLGRALAEADILLVPSCTDTEHGYWRVRLGTQARALENQCIAVMSSTVGAAPWSPAVDVNVGAGGIFAPPDTGFPANGVLGVGALNAPGWTFADIDLAAIRKVRATGDVRNRAHWPEQAGREGAPEAVCLR</sequence>
<dbReference type="RefSeq" id="WP_092075475.1">
    <property type="nucleotide sequence ID" value="NZ_FOYI01000001.1"/>
</dbReference>
<reference evidence="2 3" key="1">
    <citation type="submission" date="2016-10" db="EMBL/GenBank/DDBJ databases">
        <authorList>
            <person name="de Groot N.N."/>
        </authorList>
    </citation>
    <scope>NUCLEOTIDE SEQUENCE [LARGE SCALE GENOMIC DNA]</scope>
    <source>
        <strain evidence="3">KMM 9023,NRIC 0796,JCM 17311,KCTC 23692</strain>
    </source>
</reference>
<dbReference type="CDD" id="cd07574">
    <property type="entry name" value="nitrilase_Rim1_like"/>
    <property type="match status" value="1"/>
</dbReference>
<dbReference type="PROSITE" id="PS50263">
    <property type="entry name" value="CN_HYDROLASE"/>
    <property type="match status" value="1"/>
</dbReference>
<protein>
    <submittedName>
        <fullName evidence="2">Predicted amidohydrolase</fullName>
    </submittedName>
</protein>
<evidence type="ECO:0000259" key="1">
    <source>
        <dbReference type="PROSITE" id="PS50263"/>
    </source>
</evidence>
<dbReference type="EMBL" id="FOYI01000001">
    <property type="protein sequence ID" value="SFQ94652.1"/>
    <property type="molecule type" value="Genomic_DNA"/>
</dbReference>
<dbReference type="PANTHER" id="PTHR23088:SF50">
    <property type="entry name" value="HYDROLASE YHCX"/>
    <property type="match status" value="1"/>
</dbReference>
<dbReference type="Proteomes" id="UP000199302">
    <property type="component" value="Unassembled WGS sequence"/>
</dbReference>
<keyword evidence="3" id="KW-1185">Reference proteome</keyword>
<keyword evidence="2" id="KW-0378">Hydrolase</keyword>
<dbReference type="OrthoDB" id="9811121at2"/>
<gene>
    <name evidence="2" type="ORF">SAMN04515673_10169</name>
</gene>
<dbReference type="STRING" id="871652.SAMN04515673_10169"/>
<name>A0A1I6CN91_9RHOB</name>
<dbReference type="GO" id="GO:0016787">
    <property type="term" value="F:hydrolase activity"/>
    <property type="evidence" value="ECO:0007669"/>
    <property type="project" value="UniProtKB-KW"/>
</dbReference>
<feature type="domain" description="CN hydrolase" evidence="1">
    <location>
        <begin position="8"/>
        <end position="267"/>
    </location>
</feature>
<evidence type="ECO:0000313" key="2">
    <source>
        <dbReference type="EMBL" id="SFQ94652.1"/>
    </source>
</evidence>
<accession>A0A1I6CN91</accession>